<sequence length="165" mass="17704">MAEGDAELTVAAFVEYCETQARLLWGQVETMEGELDDLLSELDAEMADLRERLGEHADTVEGTVTPGSGDGADLDAIEDVEADLEQRQTVAAAKQARMAAFQELAVGYTELATDLDEADDGRAALKRVLEFEQERDAPAYFPDRQTVLEAAAESGDDASDGDTAG</sequence>
<comment type="caution">
    <text evidence="2">The sequence shown here is derived from an EMBL/GenBank/DDBJ whole genome shotgun (WGS) entry which is preliminary data.</text>
</comment>
<dbReference type="EMBL" id="RDFA01000002">
    <property type="protein sequence ID" value="RXK50391.1"/>
    <property type="molecule type" value="Genomic_DNA"/>
</dbReference>
<proteinExistence type="predicted"/>
<dbReference type="Proteomes" id="UP000289691">
    <property type="component" value="Unassembled WGS sequence"/>
</dbReference>
<protein>
    <submittedName>
        <fullName evidence="2">Uncharacterized protein</fullName>
    </submittedName>
</protein>
<keyword evidence="3" id="KW-1185">Reference proteome</keyword>
<dbReference type="OrthoDB" id="343088at2157"/>
<gene>
    <name evidence="2" type="ORF">EAF64_07510</name>
</gene>
<reference evidence="2 3" key="1">
    <citation type="submission" date="2019-01" db="EMBL/GenBank/DDBJ databases">
        <title>Halorientalis sp. F13-25 a new haloarchaeum isolated from hypersaline water.</title>
        <authorList>
            <person name="Ana D.-V."/>
            <person name="Cristina S.-P."/>
            <person name="Antonio V."/>
        </authorList>
    </citation>
    <scope>NUCLEOTIDE SEQUENCE [LARGE SCALE GENOMIC DNA]</scope>
    <source>
        <strain evidence="2 3">F13-25</strain>
    </source>
</reference>
<dbReference type="RefSeq" id="WP_129068352.1">
    <property type="nucleotide sequence ID" value="NZ_RDFA01000002.1"/>
</dbReference>
<keyword evidence="1" id="KW-0175">Coiled coil</keyword>
<accession>A0A498KXM0</accession>
<name>A0A498KXM0_9EURY</name>
<organism evidence="2 3">
    <name type="scientific">Halorientalis pallida</name>
    <dbReference type="NCBI Taxonomy" id="2479928"/>
    <lineage>
        <taxon>Archaea</taxon>
        <taxon>Methanobacteriati</taxon>
        <taxon>Methanobacteriota</taxon>
        <taxon>Stenosarchaea group</taxon>
        <taxon>Halobacteria</taxon>
        <taxon>Halobacteriales</taxon>
        <taxon>Haloarculaceae</taxon>
        <taxon>Halorientalis</taxon>
    </lineage>
</organism>
<feature type="coiled-coil region" evidence="1">
    <location>
        <begin position="28"/>
        <end position="59"/>
    </location>
</feature>
<evidence type="ECO:0000256" key="1">
    <source>
        <dbReference type="SAM" id="Coils"/>
    </source>
</evidence>
<dbReference type="AlphaFoldDB" id="A0A498KXM0"/>
<evidence type="ECO:0000313" key="3">
    <source>
        <dbReference type="Proteomes" id="UP000289691"/>
    </source>
</evidence>
<evidence type="ECO:0000313" key="2">
    <source>
        <dbReference type="EMBL" id="RXK50391.1"/>
    </source>
</evidence>